<accession>A0A563ET16</accession>
<name>A0A563ET16_9PSEU</name>
<feature type="region of interest" description="Disordered" evidence="1">
    <location>
        <begin position="238"/>
        <end position="264"/>
    </location>
</feature>
<dbReference type="AlphaFoldDB" id="A0A563ET16"/>
<keyword evidence="4" id="KW-1185">Reference proteome</keyword>
<gene>
    <name evidence="3" type="ORF">FKR81_18670</name>
</gene>
<reference evidence="3 4" key="1">
    <citation type="submission" date="2019-07" db="EMBL/GenBank/DDBJ databases">
        <title>Lentzea xizangensis sp. nov., isolated from Qinghai-Tibetan Plateau Soils.</title>
        <authorList>
            <person name="Huang J."/>
        </authorList>
    </citation>
    <scope>NUCLEOTIDE SEQUENCE [LARGE SCALE GENOMIC DNA]</scope>
    <source>
        <strain evidence="3 4">FXJ1.1311</strain>
    </source>
</reference>
<evidence type="ECO:0000313" key="4">
    <source>
        <dbReference type="Proteomes" id="UP000316639"/>
    </source>
</evidence>
<dbReference type="Gene3D" id="2.60.120.380">
    <property type="match status" value="1"/>
</dbReference>
<feature type="region of interest" description="Disordered" evidence="1">
    <location>
        <begin position="60"/>
        <end position="84"/>
    </location>
</feature>
<sequence length="300" mass="31302">MGKLLALVAAASLLMSGQAVADERVPLIQADPLLTFPSNPRNVDWAQVARNRAAKAQARVQKQGKPPLTHAEREAVGTNGGNDTLAKAERITGFGTQKKVTVTGNLAPDKTIPTVPAFAETNDAIPLASDTGIPGSRPSLRTSGTIGDGPHGSAGDRTGDFDFYRLTGAAGTSVTFETSTPTGDLDTFLILWDDQGAIWSIADNTPGTTDARMTVQLMPGRTFFVQVGAAGAHAFRPTRRSRAPGRVSAPKGRTTCGSPAARATATSTTTRSTCARATCSAVRSAVRARGSRCTTRRAAR</sequence>
<keyword evidence="2" id="KW-0732">Signal</keyword>
<dbReference type="Proteomes" id="UP000316639">
    <property type="component" value="Unassembled WGS sequence"/>
</dbReference>
<feature type="chain" id="PRO_5022210479" description="Peptidase C-terminal archaeal/bacterial domain-containing protein" evidence="2">
    <location>
        <begin position="22"/>
        <end position="300"/>
    </location>
</feature>
<comment type="caution">
    <text evidence="3">The sequence shown here is derived from an EMBL/GenBank/DDBJ whole genome shotgun (WGS) entry which is preliminary data.</text>
</comment>
<evidence type="ECO:0000313" key="3">
    <source>
        <dbReference type="EMBL" id="TWP50641.1"/>
    </source>
</evidence>
<evidence type="ECO:0008006" key="5">
    <source>
        <dbReference type="Google" id="ProtNLM"/>
    </source>
</evidence>
<proteinExistence type="predicted"/>
<evidence type="ECO:0000256" key="2">
    <source>
        <dbReference type="SAM" id="SignalP"/>
    </source>
</evidence>
<evidence type="ECO:0000256" key="1">
    <source>
        <dbReference type="SAM" id="MobiDB-lite"/>
    </source>
</evidence>
<dbReference type="EMBL" id="VOBR01000011">
    <property type="protein sequence ID" value="TWP50641.1"/>
    <property type="molecule type" value="Genomic_DNA"/>
</dbReference>
<feature type="region of interest" description="Disordered" evidence="1">
    <location>
        <begin position="126"/>
        <end position="154"/>
    </location>
</feature>
<dbReference type="RefSeq" id="WP_146353361.1">
    <property type="nucleotide sequence ID" value="NZ_VOBR01000011.1"/>
</dbReference>
<feature type="signal peptide" evidence="2">
    <location>
        <begin position="1"/>
        <end position="21"/>
    </location>
</feature>
<organism evidence="3 4">
    <name type="scientific">Lentzea tibetensis</name>
    <dbReference type="NCBI Taxonomy" id="2591470"/>
    <lineage>
        <taxon>Bacteria</taxon>
        <taxon>Bacillati</taxon>
        <taxon>Actinomycetota</taxon>
        <taxon>Actinomycetes</taxon>
        <taxon>Pseudonocardiales</taxon>
        <taxon>Pseudonocardiaceae</taxon>
        <taxon>Lentzea</taxon>
    </lineage>
</organism>
<protein>
    <recommendedName>
        <fullName evidence="5">Peptidase C-terminal archaeal/bacterial domain-containing protein</fullName>
    </recommendedName>
</protein>